<dbReference type="PRINTS" id="PR00039">
    <property type="entry name" value="HTHLYSR"/>
</dbReference>
<dbReference type="PROSITE" id="PS50931">
    <property type="entry name" value="HTH_LYSR"/>
    <property type="match status" value="1"/>
</dbReference>
<dbReference type="RefSeq" id="WP_067482783.1">
    <property type="nucleotide sequence ID" value="NZ_JAQHXT010000012.1"/>
</dbReference>
<dbReference type="InterPro" id="IPR036390">
    <property type="entry name" value="WH_DNA-bd_sf"/>
</dbReference>
<evidence type="ECO:0000259" key="5">
    <source>
        <dbReference type="PROSITE" id="PS50931"/>
    </source>
</evidence>
<dbReference type="SUPFAM" id="SSF46785">
    <property type="entry name" value="Winged helix' DNA-binding domain"/>
    <property type="match status" value="1"/>
</dbReference>
<evidence type="ECO:0000313" key="7">
    <source>
        <dbReference type="Proteomes" id="UP000078516"/>
    </source>
</evidence>
<dbReference type="Gene3D" id="1.10.10.10">
    <property type="entry name" value="Winged helix-like DNA-binding domain superfamily/Winged helix DNA-binding domain"/>
    <property type="match status" value="1"/>
</dbReference>
<comment type="similarity">
    <text evidence="1">Belongs to the LysR transcriptional regulatory family.</text>
</comment>
<protein>
    <submittedName>
        <fullName evidence="6">LysR family transcriptional regulator</fullName>
    </submittedName>
</protein>
<dbReference type="InterPro" id="IPR036388">
    <property type="entry name" value="WH-like_DNA-bd_sf"/>
</dbReference>
<evidence type="ECO:0000313" key="6">
    <source>
        <dbReference type="EMBL" id="OAQ56073.1"/>
    </source>
</evidence>
<dbReference type="AlphaFoldDB" id="A0A179ETC4"/>
<organism evidence="6 7">
    <name type="scientific">Enterococcus thailandicus</name>
    <dbReference type="NCBI Taxonomy" id="417368"/>
    <lineage>
        <taxon>Bacteria</taxon>
        <taxon>Bacillati</taxon>
        <taxon>Bacillota</taxon>
        <taxon>Bacilli</taxon>
        <taxon>Lactobacillales</taxon>
        <taxon>Enterococcaceae</taxon>
        <taxon>Enterococcus</taxon>
    </lineage>
</organism>
<dbReference type="InterPro" id="IPR005119">
    <property type="entry name" value="LysR_subst-bd"/>
</dbReference>
<gene>
    <name evidence="6" type="ORF">A6E74_04960</name>
</gene>
<dbReference type="Pfam" id="PF03466">
    <property type="entry name" value="LysR_substrate"/>
    <property type="match status" value="1"/>
</dbReference>
<dbReference type="GO" id="GO:0003700">
    <property type="term" value="F:DNA-binding transcription factor activity"/>
    <property type="evidence" value="ECO:0007669"/>
    <property type="project" value="InterPro"/>
</dbReference>
<keyword evidence="4" id="KW-0804">Transcription</keyword>
<sequence>MFEWIQTFLVVYETQNFSIAAERLFISQPTVSSQIKKLEDRLEIQLFLRNGKQKITATKEADFLYPKFLAVMNELFTSVAQAAKKDNFKENCVIACSHTTAIYLLPKVMKSLVETFPLIDFSINMMNSNEVALAVQAGHADIGLLEKPLATNDIRKEIILEDQLVLAGDAEAAHWLIREEDSGIRFFNELYLNEFDLHPQIIYVNNNELLLQLIREGVGKSIVSSLSITEDMKWQPLGNFLQKRDIFIVAGHSSTNSLLPDVYDWLKQKLKTFFHEKEIKQRKGENNEIFD</sequence>
<evidence type="ECO:0000256" key="2">
    <source>
        <dbReference type="ARBA" id="ARBA00023015"/>
    </source>
</evidence>
<dbReference type="Gene3D" id="3.40.190.290">
    <property type="match status" value="1"/>
</dbReference>
<accession>A0A179ETC4</accession>
<comment type="caution">
    <text evidence="6">The sequence shown here is derived from an EMBL/GenBank/DDBJ whole genome shotgun (WGS) entry which is preliminary data.</text>
</comment>
<reference evidence="6 7" key="1">
    <citation type="submission" date="2016-04" db="EMBL/GenBank/DDBJ databases">
        <title>Draft genome of an Enterococcus thailandicus strain isolated from bovine feces.</title>
        <authorList>
            <person name="Beukers A.G."/>
            <person name="Zaheer R."/>
            <person name="Goji N."/>
            <person name="Cook S.R."/>
            <person name="Amoako K."/>
            <person name="Chaves A.V."/>
            <person name="Ward M.P."/>
            <person name="Mcallister T.A."/>
        </authorList>
    </citation>
    <scope>NUCLEOTIDE SEQUENCE [LARGE SCALE GENOMIC DNA]</scope>
    <source>
        <strain evidence="6 7">F0711D 46</strain>
    </source>
</reference>
<dbReference type="PANTHER" id="PTHR30126:SF40">
    <property type="entry name" value="HTH-TYPE TRANSCRIPTIONAL REGULATOR GLTR"/>
    <property type="match status" value="1"/>
</dbReference>
<keyword evidence="3" id="KW-0238">DNA-binding</keyword>
<dbReference type="InterPro" id="IPR000847">
    <property type="entry name" value="LysR_HTH_N"/>
</dbReference>
<evidence type="ECO:0000256" key="1">
    <source>
        <dbReference type="ARBA" id="ARBA00009437"/>
    </source>
</evidence>
<keyword evidence="7" id="KW-1185">Reference proteome</keyword>
<dbReference type="Proteomes" id="UP000078516">
    <property type="component" value="Unassembled WGS sequence"/>
</dbReference>
<name>A0A179ETC4_ENTTH</name>
<dbReference type="SUPFAM" id="SSF53850">
    <property type="entry name" value="Periplasmic binding protein-like II"/>
    <property type="match status" value="1"/>
</dbReference>
<feature type="domain" description="HTH lysR-type" evidence="5">
    <location>
        <begin position="1"/>
        <end position="58"/>
    </location>
</feature>
<dbReference type="PANTHER" id="PTHR30126">
    <property type="entry name" value="HTH-TYPE TRANSCRIPTIONAL REGULATOR"/>
    <property type="match status" value="1"/>
</dbReference>
<evidence type="ECO:0000256" key="4">
    <source>
        <dbReference type="ARBA" id="ARBA00023163"/>
    </source>
</evidence>
<dbReference type="EMBL" id="LWMN01000011">
    <property type="protein sequence ID" value="OAQ56073.1"/>
    <property type="molecule type" value="Genomic_DNA"/>
</dbReference>
<evidence type="ECO:0000256" key="3">
    <source>
        <dbReference type="ARBA" id="ARBA00023125"/>
    </source>
</evidence>
<proteinExistence type="inferred from homology"/>
<dbReference type="GO" id="GO:0000976">
    <property type="term" value="F:transcription cis-regulatory region binding"/>
    <property type="evidence" value="ECO:0007669"/>
    <property type="project" value="TreeGrafter"/>
</dbReference>
<keyword evidence="2" id="KW-0805">Transcription regulation</keyword>
<dbReference type="Pfam" id="PF00126">
    <property type="entry name" value="HTH_1"/>
    <property type="match status" value="1"/>
</dbReference>